<dbReference type="Pfam" id="PF07776">
    <property type="entry name" value="zf-AD"/>
    <property type="match status" value="1"/>
</dbReference>
<keyword evidence="8" id="KW-0539">Nucleus</keyword>
<feature type="compositionally biased region" description="Basic and acidic residues" evidence="11">
    <location>
        <begin position="857"/>
        <end position="878"/>
    </location>
</feature>
<feature type="compositionally biased region" description="Basic and acidic residues" evidence="11">
    <location>
        <begin position="672"/>
        <end position="682"/>
    </location>
</feature>
<dbReference type="SMART" id="SM00868">
    <property type="entry name" value="zf-AD"/>
    <property type="match status" value="1"/>
</dbReference>
<dbReference type="PROSITE" id="PS00028">
    <property type="entry name" value="ZINC_FINGER_C2H2_1"/>
    <property type="match status" value="10"/>
</dbReference>
<dbReference type="GO" id="GO:0005634">
    <property type="term" value="C:nucleus"/>
    <property type="evidence" value="ECO:0007669"/>
    <property type="project" value="UniProtKB-SubCell"/>
</dbReference>
<evidence type="ECO:0000259" key="13">
    <source>
        <dbReference type="PROSITE" id="PS51915"/>
    </source>
</evidence>
<evidence type="ECO:0000256" key="6">
    <source>
        <dbReference type="ARBA" id="ARBA00023015"/>
    </source>
</evidence>
<dbReference type="InterPro" id="IPR013087">
    <property type="entry name" value="Znf_C2H2_type"/>
</dbReference>
<dbReference type="SUPFAM" id="SSF57716">
    <property type="entry name" value="Glucocorticoid receptor-like (DNA-binding domain)"/>
    <property type="match status" value="1"/>
</dbReference>
<dbReference type="SMART" id="SM00355">
    <property type="entry name" value="ZnF_C2H2"/>
    <property type="match status" value="10"/>
</dbReference>
<dbReference type="Gene3D" id="3.40.1800.20">
    <property type="match status" value="1"/>
</dbReference>
<feature type="domain" description="C2H2-type" evidence="12">
    <location>
        <begin position="512"/>
        <end position="539"/>
    </location>
</feature>
<dbReference type="GO" id="GO:0000981">
    <property type="term" value="F:DNA-binding transcription factor activity, RNA polymerase II-specific"/>
    <property type="evidence" value="ECO:0007669"/>
    <property type="project" value="TreeGrafter"/>
</dbReference>
<feature type="binding site" evidence="10">
    <location>
        <position position="25"/>
    </location>
    <ligand>
        <name>Zn(2+)</name>
        <dbReference type="ChEBI" id="CHEBI:29105"/>
    </ligand>
</feature>
<feature type="domain" description="C2H2-type" evidence="12">
    <location>
        <begin position="277"/>
        <end position="304"/>
    </location>
</feature>
<feature type="domain" description="C2H2-type" evidence="12">
    <location>
        <begin position="389"/>
        <end position="416"/>
    </location>
</feature>
<dbReference type="AlphaFoldDB" id="A0A6M2DJ74"/>
<dbReference type="Gene3D" id="3.30.160.60">
    <property type="entry name" value="Classic Zinc Finger"/>
    <property type="match status" value="7"/>
</dbReference>
<accession>A0A6M2DJ74</accession>
<dbReference type="PROSITE" id="PS51915">
    <property type="entry name" value="ZAD"/>
    <property type="match status" value="1"/>
</dbReference>
<dbReference type="SUPFAM" id="SSF57667">
    <property type="entry name" value="beta-beta-alpha zinc fingers"/>
    <property type="match status" value="6"/>
</dbReference>
<feature type="domain" description="C2H2-type" evidence="12">
    <location>
        <begin position="485"/>
        <end position="512"/>
    </location>
</feature>
<feature type="domain" description="C2H2-type" evidence="12">
    <location>
        <begin position="540"/>
        <end position="568"/>
    </location>
</feature>
<dbReference type="PANTHER" id="PTHR24394:SF48">
    <property type="entry name" value="ZINC FINGER PROTEIN 771"/>
    <property type="match status" value="1"/>
</dbReference>
<evidence type="ECO:0000256" key="8">
    <source>
        <dbReference type="ARBA" id="ARBA00023242"/>
    </source>
</evidence>
<feature type="compositionally biased region" description="Acidic residues" evidence="11">
    <location>
        <begin position="135"/>
        <end position="144"/>
    </location>
</feature>
<keyword evidence="2 10" id="KW-0479">Metal-binding</keyword>
<comment type="subcellular location">
    <subcellularLocation>
        <location evidence="1">Nucleus</location>
    </subcellularLocation>
</comment>
<keyword evidence="5 10" id="KW-0862">Zinc</keyword>
<dbReference type="PROSITE" id="PS50157">
    <property type="entry name" value="ZINC_FINGER_C2H2_2"/>
    <property type="match status" value="10"/>
</dbReference>
<evidence type="ECO:0000256" key="9">
    <source>
        <dbReference type="PROSITE-ProRule" id="PRU00042"/>
    </source>
</evidence>
<evidence type="ECO:0000313" key="14">
    <source>
        <dbReference type="EMBL" id="NOV45740.1"/>
    </source>
</evidence>
<feature type="domain" description="C2H2-type" evidence="12">
    <location>
        <begin position="361"/>
        <end position="388"/>
    </location>
</feature>
<protein>
    <recommendedName>
        <fullName evidence="15">C2h2-type zn-finger protein</fullName>
    </recommendedName>
</protein>
<evidence type="ECO:0000256" key="10">
    <source>
        <dbReference type="PROSITE-ProRule" id="PRU01263"/>
    </source>
</evidence>
<dbReference type="FunFam" id="3.30.160.60:FF:000358">
    <property type="entry name" value="zinc finger protein 24"/>
    <property type="match status" value="1"/>
</dbReference>
<evidence type="ECO:0000256" key="11">
    <source>
        <dbReference type="SAM" id="MobiDB-lite"/>
    </source>
</evidence>
<evidence type="ECO:0000256" key="7">
    <source>
        <dbReference type="ARBA" id="ARBA00023163"/>
    </source>
</evidence>
<feature type="domain" description="C2H2-type" evidence="12">
    <location>
        <begin position="417"/>
        <end position="445"/>
    </location>
</feature>
<proteinExistence type="predicted"/>
<reference evidence="14" key="1">
    <citation type="submission" date="2020-03" db="EMBL/GenBank/DDBJ databases">
        <title>Transcriptomic Profiling of the Digestive Tract of the Rat Flea, Xenopsylla cheopis, Following Blood Feeding and Infection with Yersinia pestis.</title>
        <authorList>
            <person name="Bland D.M."/>
            <person name="Martens C.A."/>
            <person name="Virtaneva K."/>
            <person name="Kanakabandi K."/>
            <person name="Long D."/>
            <person name="Rosenke R."/>
            <person name="Saturday G.A."/>
            <person name="Hoyt F.H."/>
            <person name="Bruno D.P."/>
            <person name="Ribeiro J.M.C."/>
            <person name="Hinnebusch J."/>
        </authorList>
    </citation>
    <scope>NUCLEOTIDE SEQUENCE</scope>
</reference>
<dbReference type="InterPro" id="IPR036236">
    <property type="entry name" value="Znf_C2H2_sf"/>
</dbReference>
<evidence type="ECO:0008006" key="15">
    <source>
        <dbReference type="Google" id="ProtNLM"/>
    </source>
</evidence>
<keyword evidence="3" id="KW-0677">Repeat</keyword>
<feature type="region of interest" description="Disordered" evidence="11">
    <location>
        <begin position="845"/>
        <end position="878"/>
    </location>
</feature>
<dbReference type="Pfam" id="PF00096">
    <property type="entry name" value="zf-C2H2"/>
    <property type="match status" value="5"/>
</dbReference>
<dbReference type="Pfam" id="PF13912">
    <property type="entry name" value="zf-C2H2_6"/>
    <property type="match status" value="2"/>
</dbReference>
<dbReference type="FunFam" id="3.30.160.60:FF:000100">
    <property type="entry name" value="Zinc finger 45-like"/>
    <property type="match status" value="1"/>
</dbReference>
<feature type="binding site" evidence="10">
    <location>
        <position position="28"/>
    </location>
    <ligand>
        <name>Zn(2+)</name>
        <dbReference type="ChEBI" id="CHEBI:29105"/>
    </ligand>
</feature>
<evidence type="ECO:0000256" key="5">
    <source>
        <dbReference type="ARBA" id="ARBA00022833"/>
    </source>
</evidence>
<evidence type="ECO:0000256" key="3">
    <source>
        <dbReference type="ARBA" id="ARBA00022737"/>
    </source>
</evidence>
<feature type="compositionally biased region" description="Acidic residues" evidence="11">
    <location>
        <begin position="647"/>
        <end position="671"/>
    </location>
</feature>
<keyword evidence="4 9" id="KW-0863">Zinc-finger</keyword>
<dbReference type="PANTHER" id="PTHR24394">
    <property type="entry name" value="ZINC FINGER PROTEIN"/>
    <property type="match status" value="1"/>
</dbReference>
<keyword evidence="7" id="KW-0804">Transcription</keyword>
<feature type="region of interest" description="Disordered" evidence="11">
    <location>
        <begin position="605"/>
        <end position="766"/>
    </location>
</feature>
<feature type="region of interest" description="Disordered" evidence="11">
    <location>
        <begin position="127"/>
        <end position="153"/>
    </location>
</feature>
<evidence type="ECO:0000256" key="4">
    <source>
        <dbReference type="ARBA" id="ARBA00022771"/>
    </source>
</evidence>
<evidence type="ECO:0000256" key="2">
    <source>
        <dbReference type="ARBA" id="ARBA00022723"/>
    </source>
</evidence>
<feature type="domain" description="C2H2-type" evidence="12">
    <location>
        <begin position="305"/>
        <end position="332"/>
    </location>
</feature>
<dbReference type="GO" id="GO:0008270">
    <property type="term" value="F:zinc ion binding"/>
    <property type="evidence" value="ECO:0007669"/>
    <property type="project" value="UniProtKB-UniRule"/>
</dbReference>
<dbReference type="EMBL" id="GIIL01002014">
    <property type="protein sequence ID" value="NOV45740.1"/>
    <property type="molecule type" value="Transcribed_RNA"/>
</dbReference>
<feature type="domain" description="ZAD" evidence="13">
    <location>
        <begin position="23"/>
        <end position="104"/>
    </location>
</feature>
<feature type="domain" description="C2H2-type" evidence="12">
    <location>
        <begin position="333"/>
        <end position="360"/>
    </location>
</feature>
<dbReference type="FunFam" id="3.30.160.60:FF:000145">
    <property type="entry name" value="Zinc finger protein 574"/>
    <property type="match status" value="1"/>
</dbReference>
<keyword evidence="6" id="KW-0805">Transcription regulation</keyword>
<name>A0A6M2DJ74_XENCH</name>
<organism evidence="14">
    <name type="scientific">Xenopsylla cheopis</name>
    <name type="common">Oriental rat flea</name>
    <name type="synonym">Pulex cheopis</name>
    <dbReference type="NCBI Taxonomy" id="163159"/>
    <lineage>
        <taxon>Eukaryota</taxon>
        <taxon>Metazoa</taxon>
        <taxon>Ecdysozoa</taxon>
        <taxon>Arthropoda</taxon>
        <taxon>Hexapoda</taxon>
        <taxon>Insecta</taxon>
        <taxon>Pterygota</taxon>
        <taxon>Neoptera</taxon>
        <taxon>Endopterygota</taxon>
        <taxon>Siphonaptera</taxon>
        <taxon>Pulicidae</taxon>
        <taxon>Xenopsyllinae</taxon>
        <taxon>Xenopsylla</taxon>
    </lineage>
</organism>
<sequence>MSENQGSKRGKMEEKREELCLKRICRFCMTQEEPLTNIFEKDSPALAENNAVPLPLQIMACVSVEVFYNDGMPRTICGPCRVLMDRSYRFKQICKQSDSALRQYPNTGVWPERIHLPDDIFETIEVPSRKRSLDTEEDSNESFDESPPSPKQAKTYLELTPSTRNKIRNEAKNLKNDKTEPKILNTQVGLNQSTEVNRVLKIERKSTINDGNTEQYVLKEDIFGEYEVKSAISDDNPNKPTVCIETDVFPCDHCDRSFPLQQLLDIHMRRHTRERKYHCDQCSKSFFSKYDLAKHANVHSGEKPFVCVECGKAFARATLLHRHEKVHVDTPKFLCSTCDKTFLSLTELDRHESNHRKTRMFECKECNKTFAYKQGLERHSFVHAEEKPHQCHYCNESFTTDGKLARHIRRHAGSRPYPCRYCPKSFLLSHHLTRHMKTSHANEDLKHQRSNQMIVRGGAVNSANNQAEARRNRHRFQKSEETDEYKCEECDKRFETNDDLIYHSAVHATQSLTCPLCNEKFEDLDVCTEHIKSHTEGEQHPCEFCDLIFNTEEKMLEHSENAHQGEEERIEEEHMLYEDVKEELLEDSESFEDPLRLLNSITNSNKNIKTSNKAGGDAKSKIDQQPVRRSMRSGRKDYAQMLKADAADESEEEQEVDDGQIQDEDSETDTILDDKIKKKAEGGKNPSAEANKSTKSDAPRVLNSSIKSFGNKPEAKKILNQNVKQITKSANPPRLLNPGAAKSDERKKVAAPSIDLPETSTDKSNTTLTLAEDKQSEDVALSAVPAKLTKAQLANVPRQRTEIVKMKIGDKMVKVQKIIMTKSEVEAMARQGKIEMKGGAMVLKQGSKIAKPLPNKAVEETSNPKKDDSTNEKENKDN</sequence>
<feature type="binding site" evidence="10">
    <location>
        <position position="80"/>
    </location>
    <ligand>
        <name>Zn(2+)</name>
        <dbReference type="ChEBI" id="CHEBI:29105"/>
    </ligand>
</feature>
<feature type="compositionally biased region" description="Polar residues" evidence="11">
    <location>
        <begin position="719"/>
        <end position="730"/>
    </location>
</feature>
<evidence type="ECO:0000256" key="1">
    <source>
        <dbReference type="ARBA" id="ARBA00004123"/>
    </source>
</evidence>
<dbReference type="InterPro" id="IPR012934">
    <property type="entry name" value="Znf_AD"/>
</dbReference>
<feature type="domain" description="C2H2-type" evidence="12">
    <location>
        <begin position="249"/>
        <end position="276"/>
    </location>
</feature>
<feature type="binding site" evidence="10">
    <location>
        <position position="77"/>
    </location>
    <ligand>
        <name>Zn(2+)</name>
        <dbReference type="ChEBI" id="CHEBI:29105"/>
    </ligand>
</feature>
<evidence type="ECO:0000259" key="12">
    <source>
        <dbReference type="PROSITE" id="PS50157"/>
    </source>
</evidence>